<evidence type="ECO:0000256" key="1">
    <source>
        <dbReference type="ARBA" id="ARBA00022898"/>
    </source>
</evidence>
<dbReference type="Pfam" id="PF00266">
    <property type="entry name" value="Aminotran_5"/>
    <property type="match status" value="1"/>
</dbReference>
<reference evidence="3 4" key="1">
    <citation type="submission" date="2006-02" db="EMBL/GenBank/DDBJ databases">
        <authorList>
            <person name="Moran M.A."/>
            <person name="Kjelleberg S."/>
            <person name="Egan S."/>
            <person name="Saunders N."/>
            <person name="Thomas T."/>
            <person name="Ferriera S."/>
            <person name="Johnson J."/>
            <person name="Kravitz S."/>
            <person name="Halpern A."/>
            <person name="Remington K."/>
            <person name="Beeson K."/>
            <person name="Tran B."/>
            <person name="Rogers Y.-H."/>
            <person name="Friedman R."/>
            <person name="Venter J.C."/>
        </authorList>
    </citation>
    <scope>NUCLEOTIDE SEQUENCE [LARGE SCALE GENOMIC DNA]</scope>
    <source>
        <strain evidence="3 4">D2</strain>
    </source>
</reference>
<dbReference type="InterPro" id="IPR015421">
    <property type="entry name" value="PyrdxlP-dep_Trfase_major"/>
</dbReference>
<dbReference type="RefSeq" id="WP_009839075.1">
    <property type="nucleotide sequence ID" value="NZ_AAOH01000007.1"/>
</dbReference>
<organism evidence="3 4">
    <name type="scientific">Pseudoalteromonas tunicata D2</name>
    <dbReference type="NCBI Taxonomy" id="87626"/>
    <lineage>
        <taxon>Bacteria</taxon>
        <taxon>Pseudomonadati</taxon>
        <taxon>Pseudomonadota</taxon>
        <taxon>Gammaproteobacteria</taxon>
        <taxon>Alteromonadales</taxon>
        <taxon>Pseudoalteromonadaceae</taxon>
        <taxon>Pseudoalteromonas</taxon>
    </lineage>
</organism>
<dbReference type="Proteomes" id="UP000006201">
    <property type="component" value="Unassembled WGS sequence"/>
</dbReference>
<dbReference type="PANTHER" id="PTHR43586:SF4">
    <property type="entry name" value="ISOPENICILLIN N EPIMERASE"/>
    <property type="match status" value="1"/>
</dbReference>
<sequence>MSYKKEFILADGIYLLSHSVGRPLLNCHDVLQQTFLDPWQQSNREPWPDWLAVISEFQTALAHLFHAQAEDFCPQANLSSALTKILGSLAQLQQANTTVLLSEDDFPSMAFAFQHALHQQANIRFMPKQTDLTQFDNWLPYLTDDLDAVFICHAYSNTGQVAPINEIVAKTKAMGIISIIDCAQSAGVVPLDISHTDADFVIGSSVKWLCGGPGAAFLWVNPKREAQCQPKDVGWFSHQDPFEFNSHHFSYHSSALKFWGGTPSILPYAIAANSIGYFAKLSPKKIQSHNQALLLPLINAFTQYCVSPTELLLASGTCILNFANKQENILTALRKNNISVDVRKYGIRISPHIYNDETQIDQLIGIIKQNL</sequence>
<comment type="caution">
    <text evidence="3">The sequence shown here is derived from an EMBL/GenBank/DDBJ whole genome shotgun (WGS) entry which is preliminary data.</text>
</comment>
<dbReference type="SUPFAM" id="SSF53383">
    <property type="entry name" value="PLP-dependent transferases"/>
    <property type="match status" value="1"/>
</dbReference>
<dbReference type="EMBL" id="AAOH01000007">
    <property type="protein sequence ID" value="EAR27212.1"/>
    <property type="molecule type" value="Genomic_DNA"/>
</dbReference>
<dbReference type="InterPro" id="IPR015424">
    <property type="entry name" value="PyrdxlP-dep_Trfase"/>
</dbReference>
<keyword evidence="4" id="KW-1185">Reference proteome</keyword>
<evidence type="ECO:0000313" key="4">
    <source>
        <dbReference type="Proteomes" id="UP000006201"/>
    </source>
</evidence>
<dbReference type="eggNOG" id="COG0520">
    <property type="taxonomic scope" value="Bacteria"/>
</dbReference>
<evidence type="ECO:0000313" key="3">
    <source>
        <dbReference type="EMBL" id="EAR27212.1"/>
    </source>
</evidence>
<protein>
    <submittedName>
        <fullName evidence="3">Putative pyridoxal phosphate dependent enzyme may have an iron-sulfur cluster</fullName>
    </submittedName>
</protein>
<dbReference type="STRING" id="87626.PTD2_06060"/>
<name>A4CE20_9GAMM</name>
<gene>
    <name evidence="3" type="ORF">PTD2_06060</name>
</gene>
<dbReference type="AlphaFoldDB" id="A4CE20"/>
<dbReference type="InterPro" id="IPR000192">
    <property type="entry name" value="Aminotrans_V_dom"/>
</dbReference>
<keyword evidence="1" id="KW-0663">Pyridoxal phosphate</keyword>
<accession>A4CE20</accession>
<feature type="domain" description="Aminotransferase class V" evidence="2">
    <location>
        <begin position="60"/>
        <end position="362"/>
    </location>
</feature>
<dbReference type="HOGENOM" id="CLU_003433_2_1_6"/>
<dbReference type="InterPro" id="IPR015422">
    <property type="entry name" value="PyrdxlP-dep_Trfase_small"/>
</dbReference>
<proteinExistence type="predicted"/>
<dbReference type="Gene3D" id="3.40.640.10">
    <property type="entry name" value="Type I PLP-dependent aspartate aminotransferase-like (Major domain)"/>
    <property type="match status" value="1"/>
</dbReference>
<evidence type="ECO:0000259" key="2">
    <source>
        <dbReference type="Pfam" id="PF00266"/>
    </source>
</evidence>
<dbReference type="PANTHER" id="PTHR43586">
    <property type="entry name" value="CYSTEINE DESULFURASE"/>
    <property type="match status" value="1"/>
</dbReference>
<dbReference type="Gene3D" id="3.90.1150.10">
    <property type="entry name" value="Aspartate Aminotransferase, domain 1"/>
    <property type="match status" value="1"/>
</dbReference>
<dbReference type="OrthoDB" id="9764293at2"/>